<feature type="transmembrane region" description="Helical" evidence="5">
    <location>
        <begin position="61"/>
        <end position="84"/>
    </location>
</feature>
<keyword evidence="3" id="KW-0732">Signal</keyword>
<keyword evidence="2" id="KW-0964">Secreted</keyword>
<evidence type="ECO:0000256" key="1">
    <source>
        <dbReference type="ARBA" id="ARBA00004613"/>
    </source>
</evidence>
<dbReference type="InterPro" id="IPR047589">
    <property type="entry name" value="DUF11_rpt"/>
</dbReference>
<dbReference type="EMBL" id="QPIW01000003">
    <property type="protein sequence ID" value="RDB07003.1"/>
    <property type="molecule type" value="Genomic_DNA"/>
</dbReference>
<evidence type="ECO:0000256" key="3">
    <source>
        <dbReference type="ARBA" id="ARBA00022729"/>
    </source>
</evidence>
<organism evidence="7 8">
    <name type="scientific">Runella aurantiaca</name>
    <dbReference type="NCBI Taxonomy" id="2282308"/>
    <lineage>
        <taxon>Bacteria</taxon>
        <taxon>Pseudomonadati</taxon>
        <taxon>Bacteroidota</taxon>
        <taxon>Cytophagia</taxon>
        <taxon>Cytophagales</taxon>
        <taxon>Spirosomataceae</taxon>
        <taxon>Runella</taxon>
    </lineage>
</organism>
<dbReference type="Proteomes" id="UP000253141">
    <property type="component" value="Unassembled WGS sequence"/>
</dbReference>
<keyword evidence="5" id="KW-1133">Transmembrane helix</keyword>
<evidence type="ECO:0000256" key="5">
    <source>
        <dbReference type="SAM" id="Phobius"/>
    </source>
</evidence>
<dbReference type="NCBIfam" id="TIGR01451">
    <property type="entry name" value="B_ant_repeat"/>
    <property type="match status" value="1"/>
</dbReference>
<accession>A0A369IHZ2</accession>
<feature type="non-terminal residue" evidence="7">
    <location>
        <position position="2025"/>
    </location>
</feature>
<sequence length="2025" mass="211479">MGQTLTIEASADKTDILTGETVLYTFKFDNMRIILSRLCCHDILPISYNTLKILIPNTMKIYLLSFSKNTAFLAILFCLFASVAQSQVVLTLDYKEKNSLTTIEAGDKYCLQLDYSISSTTGNASGVKAVINLPDNIYGVSDFVGTTHAPVANFVFTNTVGAKKLTITFVDPLPSGSTGVLEFCVRTNNLTTPNNTNLCTTAEVTDGSGATSGVKNQCINVTAIPRICATKTLLNGGAINNITTYRVRVSATSGGSYPVLAPFGTLQATNITITDSLPANAEFISAKVYNLNNTEIGTGTYSAGVVTASIPNLSLRQLNGTGAWESFYYYLDIQVKFNSPDFNATDVVTNTATVAYTPFSGSASVLNDGDNVGGCVSDLTETTTLAEPTISAVLTKSGGGTYYPGQRFAYPWSFTNNGNTPLDSVEIIETIPANVIIDQDAEFNGVRVAEWDDVDHIEYQTNVSGSTWIVLPDATGVPDLAAGTYFTKIKFVLRSPFPPNASLLANNQILHFKSIGEVTIPETVTNCMEWTSTTAGIPNQAGRTVCNNSVILQPRPTTSKANYTANHLSNCSQVLGGTVTFSGTVTADIGYADGSNPVCALLIPTGSTYVSGSETFTANNSGITTPPTLEIIPNYITTGGVLRDLYRWTFPSGTILPYGKQFTVNVSVKISPALPPGPYNAEFIATFSNASASVPDYNYGNFTDTQDWDLDGNTTELVGRSSTNYGQCDINIAVSASMESIKWVKGICDTTYSRYPAFGQTVPGGNADYKLIVKNTGNVTMKDIKIIDILPFIGDKGVIDPSNRLTAWRPNLADPISAPAGITVYYSTTGNPCRDEVKQPLDPSPFPTGCVPANWSTTPPSDITKVQSVKIDFGTTVLAGGDSLVFNWPMRAPVNAPTNNEIAWNSFGFVATRTDNNQALLAAEPIKVGIKVKPGSPAFYGDLVWFDTNKDGIQDANEGGVDGIKVKLFSPRVTGAQNPATDSLINFTITGNGGYYKFTNLLPGDYYAVFCLPVGYSTSPKNAANSTPNNDSDGSNTTYNSEPATITATTTLTAEEEDYSWDQGIYCDFVPAVTSIQSVTEGSSITLTASGGTTYLWSGPNGFSATTASITINAVTPADTGTYTVNIEVGACRASLITGIQLISCVKPVVSVTPKVQTICVGSAASAYTVTPSTGVEYKWYGPLADTTSSLGTAISGQTTANYTPTGAALAAAGTKYYAVVVNTAGDVTCADTAFVSITVIPSPTPRVDTIQCAGVPPTSGFAYLLNTTLSGGNWSALPTNPTVITIGTPTSTPRQVVGGLTVGTYRFVYTTSTCSDTVTAVVHESASTICTIDSLKTLQRLSDAGNSTLDDVNIVGGERDMQLELLPSPLPEVISGYVGNGIISHSNGPGNYSKLTLTWDGNDNDALTLNPTGLGGINMTGGGEFGFLIAGADILRSKFTLRVYTDAANYSESVVVVDSGTVTQFANIPVKFTTFTAVGSGVDLSNVGAIQLIIEPIDLQTSANGIDLTLTCLQTPCIVPCTKPIASVTPKTQAICVGSSPTAYVVSSSTGVAYTWYGPLADTTSSLGTAISGQTTASYTPTGAALTTAGTKYYAVVVNTIGDVSCADTAFVMLNINAQPVIGDGAATICVGETVDLTAYITNYATFLSPVWKVGTANGTVVATPTSVQPITTTTYVLVAQNAAGCQDTSQVVVTVNAKPNAGRDTTLACVDALSNTLATSYTLVPIPPGGTWSQIGTTPTTAIITGNNVTGMTFAGTYSFVYDLNGCKDTVSVTVSPCAGCVKPDAGPDAVAVCQPISTAKLTALTSGGSWSPIGSPANPSAAMIDNSGNITGLSTAGTYRFVYSVTSGGQTCTDTAEVIVNAKPSIGDGAVTICSGETVDLTAQITNYATFLSPVWTVGTANGTVVATPTSVQPITTTTYVLVAQNAEGCKDTSQVVVTVNPKPNAGRDTTLACVDALSNTLATSYTLVPIPTGGTWSQIGTTPTTAIITGNNVTGMTFAGTYSFVYDLNGCKDTVSVTVSP</sequence>
<dbReference type="Pfam" id="PF17210">
    <property type="entry name" value="SdrD_B"/>
    <property type="match status" value="1"/>
</dbReference>
<protein>
    <recommendedName>
        <fullName evidence="6">SD-repeat containing protein B domain-containing protein</fullName>
    </recommendedName>
</protein>
<dbReference type="Gene3D" id="2.60.40.10">
    <property type="entry name" value="Immunoglobulins"/>
    <property type="match status" value="3"/>
</dbReference>
<evidence type="ECO:0000256" key="4">
    <source>
        <dbReference type="SAM" id="MobiDB-lite"/>
    </source>
</evidence>
<evidence type="ECO:0000313" key="7">
    <source>
        <dbReference type="EMBL" id="RDB07003.1"/>
    </source>
</evidence>
<evidence type="ECO:0000313" key="8">
    <source>
        <dbReference type="Proteomes" id="UP000253141"/>
    </source>
</evidence>
<keyword evidence="5" id="KW-0812">Transmembrane</keyword>
<evidence type="ECO:0000256" key="2">
    <source>
        <dbReference type="ARBA" id="ARBA00022525"/>
    </source>
</evidence>
<keyword evidence="5" id="KW-0472">Membrane</keyword>
<reference evidence="7 8" key="1">
    <citation type="submission" date="2018-07" db="EMBL/GenBank/DDBJ databases">
        <title>Genome analysis of Runella aurantiaca.</title>
        <authorList>
            <person name="Yang X."/>
        </authorList>
    </citation>
    <scope>NUCLEOTIDE SEQUENCE [LARGE SCALE GENOMIC DNA]</scope>
    <source>
        <strain evidence="7 8">YX9</strain>
    </source>
</reference>
<feature type="region of interest" description="Disordered" evidence="4">
    <location>
        <begin position="1021"/>
        <end position="1043"/>
    </location>
</feature>
<comment type="caution">
    <text evidence="7">The sequence shown here is derived from an EMBL/GenBank/DDBJ whole genome shotgun (WGS) entry which is preliminary data.</text>
</comment>
<name>A0A369IHZ2_9BACT</name>
<keyword evidence="8" id="KW-1185">Reference proteome</keyword>
<dbReference type="SUPFAM" id="SSF117074">
    <property type="entry name" value="Hypothetical protein PA1324"/>
    <property type="match status" value="1"/>
</dbReference>
<dbReference type="InterPro" id="IPR033764">
    <property type="entry name" value="Sdr_B"/>
</dbReference>
<gene>
    <name evidence="7" type="ORF">DVG78_06930</name>
</gene>
<feature type="domain" description="SD-repeat containing protein B" evidence="6">
    <location>
        <begin position="941"/>
        <end position="1065"/>
    </location>
</feature>
<comment type="subcellular location">
    <subcellularLocation>
        <location evidence="1">Secreted</location>
    </subcellularLocation>
</comment>
<evidence type="ECO:0000259" key="6">
    <source>
        <dbReference type="Pfam" id="PF17210"/>
    </source>
</evidence>
<dbReference type="InterPro" id="IPR013783">
    <property type="entry name" value="Ig-like_fold"/>
</dbReference>
<dbReference type="GO" id="GO:0005576">
    <property type="term" value="C:extracellular region"/>
    <property type="evidence" value="ECO:0007669"/>
    <property type="project" value="UniProtKB-SubCell"/>
</dbReference>
<proteinExistence type="predicted"/>